<dbReference type="GO" id="GO:0047936">
    <property type="term" value="F:glucose 1-dehydrogenase [NAD(P)+] activity"/>
    <property type="evidence" value="ECO:0007669"/>
    <property type="project" value="UniProtKB-EC"/>
</dbReference>
<accession>A0A494XRR5</accession>
<organism evidence="4 5">
    <name type="scientific">Pararobbsia silviterrae</name>
    <dbReference type="NCBI Taxonomy" id="1792498"/>
    <lineage>
        <taxon>Bacteria</taxon>
        <taxon>Pseudomonadati</taxon>
        <taxon>Pseudomonadota</taxon>
        <taxon>Betaproteobacteria</taxon>
        <taxon>Burkholderiales</taxon>
        <taxon>Burkholderiaceae</taxon>
        <taxon>Pararobbsia</taxon>
    </lineage>
</organism>
<dbReference type="InterPro" id="IPR002347">
    <property type="entry name" value="SDR_fam"/>
</dbReference>
<evidence type="ECO:0000256" key="1">
    <source>
        <dbReference type="ARBA" id="ARBA00006484"/>
    </source>
</evidence>
<reference evidence="4 5" key="1">
    <citation type="submission" date="2018-10" db="EMBL/GenBank/DDBJ databases">
        <title>Robbsia sp. DHC34, isolated from soil.</title>
        <authorList>
            <person name="Gao Z.-H."/>
            <person name="Qiu L.-H."/>
        </authorList>
    </citation>
    <scope>NUCLEOTIDE SEQUENCE [LARGE SCALE GENOMIC DNA]</scope>
    <source>
        <strain evidence="4 5">DHC34</strain>
    </source>
</reference>
<dbReference type="PRINTS" id="PR00081">
    <property type="entry name" value="GDHRDH"/>
</dbReference>
<dbReference type="Gene3D" id="3.40.50.720">
    <property type="entry name" value="NAD(P)-binding Rossmann-like Domain"/>
    <property type="match status" value="1"/>
</dbReference>
<dbReference type="NCBIfam" id="NF005559">
    <property type="entry name" value="PRK07231.1"/>
    <property type="match status" value="1"/>
</dbReference>
<keyword evidence="5" id="KW-1185">Reference proteome</keyword>
<dbReference type="AlphaFoldDB" id="A0A494XRR5"/>
<dbReference type="PANTHER" id="PTHR42760">
    <property type="entry name" value="SHORT-CHAIN DEHYDROGENASES/REDUCTASES FAMILY MEMBER"/>
    <property type="match status" value="1"/>
</dbReference>
<dbReference type="PRINTS" id="PR00080">
    <property type="entry name" value="SDRFAMILY"/>
</dbReference>
<dbReference type="EC" id="1.1.1.47" evidence="4"/>
<dbReference type="FunFam" id="3.40.50.720:FF:000084">
    <property type="entry name" value="Short-chain dehydrogenase reductase"/>
    <property type="match status" value="1"/>
</dbReference>
<dbReference type="InterPro" id="IPR036291">
    <property type="entry name" value="NAD(P)-bd_dom_sf"/>
</dbReference>
<name>A0A494XRR5_9BURK</name>
<sequence>MHESRGCSTRSAAARRTTTSRSEHGRIHGERAVNTNESFAGQVIAVTGGAQGIGLAIAQRLASHGATLAIADINLEKAEQASAQLRAAGGEAMALQVDVTQRSACERMVADIVARFGRLDVMICNAGVVQVKPFLEIDEKDWDTVLGVNAKGVFLTVQAAARQMRSQTPIAPNRPKGKIINLSSIAGRYGAGPMAPLTPHYRASKAAVISITQTCAYALAPDVTVNAICPGLVETDMWKQIDQQWTEIANWKSGDAWKSRVSAVPLGRPQTSEDVAGLAAYLVSKDSDYMTGQSVNMDGGLSMS</sequence>
<gene>
    <name evidence="4" type="ORF">D7S86_16325</name>
</gene>
<evidence type="ECO:0000256" key="2">
    <source>
        <dbReference type="ARBA" id="ARBA00023002"/>
    </source>
</evidence>
<dbReference type="PANTHER" id="PTHR42760:SF133">
    <property type="entry name" value="3-OXOACYL-[ACYL-CARRIER-PROTEIN] REDUCTASE"/>
    <property type="match status" value="1"/>
</dbReference>
<dbReference type="Proteomes" id="UP000270342">
    <property type="component" value="Unassembled WGS sequence"/>
</dbReference>
<protein>
    <submittedName>
        <fullName evidence="4">Glucose 1-dehydrogenase</fullName>
        <ecNumber evidence="4">1.1.1.47</ecNumber>
    </submittedName>
</protein>
<dbReference type="Pfam" id="PF13561">
    <property type="entry name" value="adh_short_C2"/>
    <property type="match status" value="1"/>
</dbReference>
<evidence type="ECO:0000313" key="4">
    <source>
        <dbReference type="EMBL" id="RKP53295.1"/>
    </source>
</evidence>
<dbReference type="SUPFAM" id="SSF51735">
    <property type="entry name" value="NAD(P)-binding Rossmann-fold domains"/>
    <property type="match status" value="1"/>
</dbReference>
<dbReference type="GO" id="GO:0048038">
    <property type="term" value="F:quinone binding"/>
    <property type="evidence" value="ECO:0007669"/>
    <property type="project" value="TreeGrafter"/>
</dbReference>
<evidence type="ECO:0000313" key="5">
    <source>
        <dbReference type="Proteomes" id="UP000270342"/>
    </source>
</evidence>
<evidence type="ECO:0000256" key="3">
    <source>
        <dbReference type="SAM" id="MobiDB-lite"/>
    </source>
</evidence>
<comment type="caution">
    <text evidence="4">The sequence shown here is derived from an EMBL/GenBank/DDBJ whole genome shotgun (WGS) entry which is preliminary data.</text>
</comment>
<proteinExistence type="inferred from homology"/>
<dbReference type="EMBL" id="RBZU01000007">
    <property type="protein sequence ID" value="RKP53295.1"/>
    <property type="molecule type" value="Genomic_DNA"/>
</dbReference>
<feature type="region of interest" description="Disordered" evidence="3">
    <location>
        <begin position="1"/>
        <end position="27"/>
    </location>
</feature>
<comment type="similarity">
    <text evidence="1">Belongs to the short-chain dehydrogenases/reductases (SDR) family.</text>
</comment>
<dbReference type="GO" id="GO:0006633">
    <property type="term" value="P:fatty acid biosynthetic process"/>
    <property type="evidence" value="ECO:0007669"/>
    <property type="project" value="TreeGrafter"/>
</dbReference>
<keyword evidence="2 4" id="KW-0560">Oxidoreductase</keyword>
<feature type="compositionally biased region" description="Low complexity" evidence="3">
    <location>
        <begin position="8"/>
        <end position="20"/>
    </location>
</feature>